<dbReference type="Gene3D" id="3.40.250.10">
    <property type="entry name" value="Rhodanese-like domain"/>
    <property type="match status" value="1"/>
</dbReference>
<name>A0A1H3ZBC5_BIZPA</name>
<keyword evidence="3" id="KW-1185">Reference proteome</keyword>
<dbReference type="SUPFAM" id="SSF52821">
    <property type="entry name" value="Rhodanese/Cell cycle control phosphatase"/>
    <property type="match status" value="1"/>
</dbReference>
<dbReference type="GO" id="GO:0016740">
    <property type="term" value="F:transferase activity"/>
    <property type="evidence" value="ECO:0007669"/>
    <property type="project" value="UniProtKB-KW"/>
</dbReference>
<dbReference type="PANTHER" id="PTHR43031:SF18">
    <property type="entry name" value="RHODANESE-RELATED SULFURTRANSFERASES"/>
    <property type="match status" value="1"/>
</dbReference>
<gene>
    <name evidence="2" type="ORF">SAMN04487990_10876</name>
</gene>
<dbReference type="EMBL" id="FNQK01000008">
    <property type="protein sequence ID" value="SEA21073.1"/>
    <property type="molecule type" value="Genomic_DNA"/>
</dbReference>
<dbReference type="STRING" id="283786.SAMN04487990_10876"/>
<evidence type="ECO:0000259" key="1">
    <source>
        <dbReference type="PROSITE" id="PS50206"/>
    </source>
</evidence>
<organism evidence="2 3">
    <name type="scientific">Bizionia paragorgiae</name>
    <dbReference type="NCBI Taxonomy" id="283786"/>
    <lineage>
        <taxon>Bacteria</taxon>
        <taxon>Pseudomonadati</taxon>
        <taxon>Bacteroidota</taxon>
        <taxon>Flavobacteriia</taxon>
        <taxon>Flavobacteriales</taxon>
        <taxon>Flavobacteriaceae</taxon>
        <taxon>Bizionia</taxon>
    </lineage>
</organism>
<dbReference type="PANTHER" id="PTHR43031">
    <property type="entry name" value="FAD-DEPENDENT OXIDOREDUCTASE"/>
    <property type="match status" value="1"/>
</dbReference>
<dbReference type="OrthoDB" id="9808735at2"/>
<dbReference type="SMART" id="SM00450">
    <property type="entry name" value="RHOD"/>
    <property type="match status" value="1"/>
</dbReference>
<keyword evidence="2" id="KW-0808">Transferase</keyword>
<dbReference type="Pfam" id="PF00581">
    <property type="entry name" value="Rhodanese"/>
    <property type="match status" value="1"/>
</dbReference>
<dbReference type="Proteomes" id="UP000198846">
    <property type="component" value="Unassembled WGS sequence"/>
</dbReference>
<dbReference type="InterPro" id="IPR001763">
    <property type="entry name" value="Rhodanese-like_dom"/>
</dbReference>
<protein>
    <submittedName>
        <fullName evidence="2">Rhodanese-related sulfurtransferase</fullName>
    </submittedName>
</protein>
<evidence type="ECO:0000313" key="3">
    <source>
        <dbReference type="Proteomes" id="UP000198846"/>
    </source>
</evidence>
<dbReference type="InterPro" id="IPR050229">
    <property type="entry name" value="GlpE_sulfurtransferase"/>
</dbReference>
<dbReference type="AlphaFoldDB" id="A0A1H3ZBC5"/>
<dbReference type="InterPro" id="IPR036873">
    <property type="entry name" value="Rhodanese-like_dom_sf"/>
</dbReference>
<proteinExistence type="predicted"/>
<reference evidence="3" key="1">
    <citation type="submission" date="2016-10" db="EMBL/GenBank/DDBJ databases">
        <authorList>
            <person name="Varghese N."/>
            <person name="Submissions S."/>
        </authorList>
    </citation>
    <scope>NUCLEOTIDE SEQUENCE [LARGE SCALE GENOMIC DNA]</scope>
    <source>
        <strain evidence="3">DSM 23842</strain>
    </source>
</reference>
<evidence type="ECO:0000313" key="2">
    <source>
        <dbReference type="EMBL" id="SEA21073.1"/>
    </source>
</evidence>
<dbReference type="RefSeq" id="WP_092133550.1">
    <property type="nucleotide sequence ID" value="NZ_FNQK01000008.1"/>
</dbReference>
<accession>A0A1H3ZBC5</accession>
<sequence length="129" mass="14547">MKKLVLILVVALSFLGCEKSSEGVITEVSREEMDLIMELEKVQLIDVRTAEEFDLGHIINAQNIDISSETFDADIESLDKEQPVVLYCRSGNRSAKCAQKMKAAGFKKIYDLTEGFSKWEHAKFNTVNN</sequence>
<dbReference type="CDD" id="cd00158">
    <property type="entry name" value="RHOD"/>
    <property type="match status" value="1"/>
</dbReference>
<feature type="domain" description="Rhodanese" evidence="1">
    <location>
        <begin position="38"/>
        <end position="128"/>
    </location>
</feature>
<dbReference type="PROSITE" id="PS51257">
    <property type="entry name" value="PROKAR_LIPOPROTEIN"/>
    <property type="match status" value="1"/>
</dbReference>
<dbReference type="PROSITE" id="PS50206">
    <property type="entry name" value="RHODANESE_3"/>
    <property type="match status" value="1"/>
</dbReference>